<sequence>AYVRVSLPELRQRLRAVSEDVRRAGGGVPQVRHALAAAALGRGRAPVQGERLLHHGLPRRQLQEGRRRRQGRRHGRRDEVRLEARRQQAGAEERL</sequence>
<protein>
    <submittedName>
        <fullName evidence="2">Uncharacterized protein</fullName>
    </submittedName>
</protein>
<accession>A0A6J4LYC1</accession>
<evidence type="ECO:0000256" key="1">
    <source>
        <dbReference type="SAM" id="MobiDB-lite"/>
    </source>
</evidence>
<reference evidence="2" key="1">
    <citation type="submission" date="2020-02" db="EMBL/GenBank/DDBJ databases">
        <authorList>
            <person name="Meier V. D."/>
        </authorList>
    </citation>
    <scope>NUCLEOTIDE SEQUENCE</scope>
    <source>
        <strain evidence="2">AVDCRST_MAG68</strain>
    </source>
</reference>
<dbReference type="EMBL" id="CADCTW010000155">
    <property type="protein sequence ID" value="CAA9345195.1"/>
    <property type="molecule type" value="Genomic_DNA"/>
</dbReference>
<feature type="compositionally biased region" description="Basic residues" evidence="1">
    <location>
        <begin position="66"/>
        <end position="75"/>
    </location>
</feature>
<evidence type="ECO:0000313" key="2">
    <source>
        <dbReference type="EMBL" id="CAA9345195.1"/>
    </source>
</evidence>
<gene>
    <name evidence="2" type="ORF">AVDCRST_MAG68-3232</name>
</gene>
<feature type="non-terminal residue" evidence="2">
    <location>
        <position position="1"/>
    </location>
</feature>
<dbReference type="AlphaFoldDB" id="A0A6J4LYC1"/>
<feature type="region of interest" description="Disordered" evidence="1">
    <location>
        <begin position="52"/>
        <end position="95"/>
    </location>
</feature>
<feature type="non-terminal residue" evidence="2">
    <location>
        <position position="95"/>
    </location>
</feature>
<name>A0A6J4LYC1_9BACT</name>
<proteinExistence type="predicted"/>
<organism evidence="2">
    <name type="scientific">uncultured Gemmatimonadota bacterium</name>
    <dbReference type="NCBI Taxonomy" id="203437"/>
    <lineage>
        <taxon>Bacteria</taxon>
        <taxon>Pseudomonadati</taxon>
        <taxon>Gemmatimonadota</taxon>
        <taxon>environmental samples</taxon>
    </lineage>
</organism>
<feature type="compositionally biased region" description="Basic and acidic residues" evidence="1">
    <location>
        <begin position="76"/>
        <end position="95"/>
    </location>
</feature>